<dbReference type="PANTHER" id="PTHR30244">
    <property type="entry name" value="TRANSAMINASE"/>
    <property type="match status" value="1"/>
</dbReference>
<dbReference type="Proteomes" id="UP000614216">
    <property type="component" value="Unassembled WGS sequence"/>
</dbReference>
<dbReference type="RefSeq" id="WP_202857881.1">
    <property type="nucleotide sequence ID" value="NZ_JAEUGD010000061.1"/>
</dbReference>
<sequence length="372" mass="41588">MSRLSVPFFDIKRQYQLVKKEVDRAWAEAFEKGVLIGGEVVISFERNFARSTQVEYCVSCGNGTDALELALRALGIGPGDEVIIPAFTFFGNAEVVSIVGANIKFVDILESDFTLDPDKLEQAISKRTKAIIATHLYGLPCRMNEILAIARKYDIKVIEDCAQAHGAKLDGKSVGSFGDVGTFSFYPTKNLGAFGDGGALITNNAQLADKIRLLANHGQEAKNEHIIVGRNSRMDVLQAAVLDVKLKYLEQWNERRRQIATEYNQHFAELGYGLPGEFAGAKHVYHIYAIQYQQRHELFDFLQKRDIGVAIHYPKAIHQCEAYRFMNIRNEQFPVASKVADSVLSLPVFPELTDAEIKLVIQNLISFQKGIN</sequence>
<proteinExistence type="inferred from homology"/>
<reference evidence="6" key="1">
    <citation type="submission" date="2021-01" db="EMBL/GenBank/DDBJ databases">
        <title>Fulvivirga kasyanovii gen. nov., sp nov., a novel member of the phylum Bacteroidetes isolated from seawater in a mussel farm.</title>
        <authorList>
            <person name="Zhao L.-H."/>
            <person name="Wang Z.-J."/>
        </authorList>
    </citation>
    <scope>NUCLEOTIDE SEQUENCE</scope>
    <source>
        <strain evidence="6">29W222</strain>
    </source>
</reference>
<evidence type="ECO:0000256" key="5">
    <source>
        <dbReference type="RuleBase" id="RU004508"/>
    </source>
</evidence>
<dbReference type="GO" id="GO:0000271">
    <property type="term" value="P:polysaccharide biosynthetic process"/>
    <property type="evidence" value="ECO:0007669"/>
    <property type="project" value="TreeGrafter"/>
</dbReference>
<organism evidence="6 7">
    <name type="scientific">Fulvivirga marina</name>
    <dbReference type="NCBI Taxonomy" id="2494733"/>
    <lineage>
        <taxon>Bacteria</taxon>
        <taxon>Pseudomonadati</taxon>
        <taxon>Bacteroidota</taxon>
        <taxon>Cytophagia</taxon>
        <taxon>Cytophagales</taxon>
        <taxon>Fulvivirgaceae</taxon>
        <taxon>Fulvivirga</taxon>
    </lineage>
</organism>
<feature type="modified residue" description="N6-(pyridoxal phosphate)lysine" evidence="4">
    <location>
        <position position="189"/>
    </location>
</feature>
<dbReference type="SUPFAM" id="SSF53383">
    <property type="entry name" value="PLP-dependent transferases"/>
    <property type="match status" value="1"/>
</dbReference>
<evidence type="ECO:0000313" key="7">
    <source>
        <dbReference type="Proteomes" id="UP000614216"/>
    </source>
</evidence>
<dbReference type="InterPro" id="IPR015422">
    <property type="entry name" value="PyrdxlP-dep_Trfase_small"/>
</dbReference>
<name>A0A937G0E5_9BACT</name>
<feature type="active site" description="Proton acceptor" evidence="3">
    <location>
        <position position="189"/>
    </location>
</feature>
<evidence type="ECO:0000256" key="4">
    <source>
        <dbReference type="PIRSR" id="PIRSR000390-2"/>
    </source>
</evidence>
<keyword evidence="6" id="KW-0032">Aminotransferase</keyword>
<dbReference type="Gene3D" id="3.40.640.10">
    <property type="entry name" value="Type I PLP-dependent aspartate aminotransferase-like (Major domain)"/>
    <property type="match status" value="1"/>
</dbReference>
<dbReference type="InterPro" id="IPR015424">
    <property type="entry name" value="PyrdxlP-dep_Trfase"/>
</dbReference>
<dbReference type="InterPro" id="IPR015421">
    <property type="entry name" value="PyrdxlP-dep_Trfase_major"/>
</dbReference>
<accession>A0A937G0E5</accession>
<comment type="similarity">
    <text evidence="2 5">Belongs to the DegT/DnrJ/EryC1 family.</text>
</comment>
<keyword evidence="6" id="KW-0808">Transferase</keyword>
<dbReference type="PANTHER" id="PTHR30244:SF36">
    <property type="entry name" value="3-OXO-GLUCOSE-6-PHOSPHATE:GLUTAMATE AMINOTRANSFERASE"/>
    <property type="match status" value="1"/>
</dbReference>
<evidence type="ECO:0000313" key="6">
    <source>
        <dbReference type="EMBL" id="MBL6448342.1"/>
    </source>
</evidence>
<evidence type="ECO:0000256" key="2">
    <source>
        <dbReference type="ARBA" id="ARBA00037999"/>
    </source>
</evidence>
<dbReference type="AlphaFoldDB" id="A0A937G0E5"/>
<dbReference type="PIRSF" id="PIRSF000390">
    <property type="entry name" value="PLP_StrS"/>
    <property type="match status" value="1"/>
</dbReference>
<keyword evidence="7" id="KW-1185">Reference proteome</keyword>
<evidence type="ECO:0000256" key="1">
    <source>
        <dbReference type="ARBA" id="ARBA00022898"/>
    </source>
</evidence>
<dbReference type="InterPro" id="IPR000653">
    <property type="entry name" value="DegT/StrS_aminotransferase"/>
</dbReference>
<protein>
    <submittedName>
        <fullName evidence="6">DegT/DnrJ/EryC1/StrS family aminotransferase</fullName>
    </submittedName>
</protein>
<dbReference type="Gene3D" id="3.90.1150.10">
    <property type="entry name" value="Aspartate Aminotransferase, domain 1"/>
    <property type="match status" value="1"/>
</dbReference>
<keyword evidence="1 4" id="KW-0663">Pyridoxal phosphate</keyword>
<dbReference type="Pfam" id="PF01041">
    <property type="entry name" value="DegT_DnrJ_EryC1"/>
    <property type="match status" value="1"/>
</dbReference>
<comment type="caution">
    <text evidence="6">The sequence shown here is derived from an EMBL/GenBank/DDBJ whole genome shotgun (WGS) entry which is preliminary data.</text>
</comment>
<gene>
    <name evidence="6" type="ORF">JMN32_18660</name>
</gene>
<dbReference type="GO" id="GO:0008483">
    <property type="term" value="F:transaminase activity"/>
    <property type="evidence" value="ECO:0007669"/>
    <property type="project" value="UniProtKB-KW"/>
</dbReference>
<evidence type="ECO:0000256" key="3">
    <source>
        <dbReference type="PIRSR" id="PIRSR000390-1"/>
    </source>
</evidence>
<dbReference type="GO" id="GO:0030170">
    <property type="term" value="F:pyridoxal phosphate binding"/>
    <property type="evidence" value="ECO:0007669"/>
    <property type="project" value="TreeGrafter"/>
</dbReference>
<dbReference type="CDD" id="cd00616">
    <property type="entry name" value="AHBA_syn"/>
    <property type="match status" value="1"/>
</dbReference>
<dbReference type="EMBL" id="JAEUGD010000061">
    <property type="protein sequence ID" value="MBL6448342.1"/>
    <property type="molecule type" value="Genomic_DNA"/>
</dbReference>